<dbReference type="Pfam" id="PF00805">
    <property type="entry name" value="Pentapeptide"/>
    <property type="match status" value="1"/>
</dbReference>
<name>A0A1T2X1J0_9BACL</name>
<dbReference type="STRING" id="1324314.BVG16_27070"/>
<dbReference type="OrthoDB" id="9786032at2"/>
<comment type="caution">
    <text evidence="1">The sequence shown here is derived from an EMBL/GenBank/DDBJ whole genome shotgun (WGS) entry which is preliminary data.</text>
</comment>
<dbReference type="Proteomes" id="UP000190188">
    <property type="component" value="Unassembled WGS sequence"/>
</dbReference>
<dbReference type="RefSeq" id="WP_158081809.1">
    <property type="nucleotide sequence ID" value="NZ_MSZX01000014.1"/>
</dbReference>
<evidence type="ECO:0000313" key="2">
    <source>
        <dbReference type="Proteomes" id="UP000190188"/>
    </source>
</evidence>
<evidence type="ECO:0000313" key="1">
    <source>
        <dbReference type="EMBL" id="OPA73751.1"/>
    </source>
</evidence>
<sequence>MERIEVVNAAKMLDINNANVAGSKFVNVCGEKLYFENVTLAGTRITDANLSDIEIDGAQLGGAFIHNIGMPPECHPNHQPGEQQRPLRFENCNLQGSTITDCNLSKLEITDCNLTGMKINGVLVTELLEAHAALRK</sequence>
<organism evidence="1 2">
    <name type="scientific">Paenibacillus selenitireducens</name>
    <dbReference type="NCBI Taxonomy" id="1324314"/>
    <lineage>
        <taxon>Bacteria</taxon>
        <taxon>Bacillati</taxon>
        <taxon>Bacillota</taxon>
        <taxon>Bacilli</taxon>
        <taxon>Bacillales</taxon>
        <taxon>Paenibacillaceae</taxon>
        <taxon>Paenibacillus</taxon>
    </lineage>
</organism>
<dbReference type="SUPFAM" id="SSF141571">
    <property type="entry name" value="Pentapeptide repeat-like"/>
    <property type="match status" value="1"/>
</dbReference>
<gene>
    <name evidence="1" type="ORF">BVG16_27070</name>
</gene>
<dbReference type="Gene3D" id="2.160.20.80">
    <property type="entry name" value="E3 ubiquitin-protein ligase SopA"/>
    <property type="match status" value="1"/>
</dbReference>
<evidence type="ECO:0008006" key="3">
    <source>
        <dbReference type="Google" id="ProtNLM"/>
    </source>
</evidence>
<dbReference type="AlphaFoldDB" id="A0A1T2X1J0"/>
<proteinExistence type="predicted"/>
<keyword evidence="2" id="KW-1185">Reference proteome</keyword>
<reference evidence="1 2" key="1">
    <citation type="submission" date="2017-01" db="EMBL/GenBank/DDBJ databases">
        <title>Genome analysis of Paenibacillus selenitrireducens ES3-24.</title>
        <authorList>
            <person name="Xu D."/>
            <person name="Yao R."/>
            <person name="Zheng S."/>
        </authorList>
    </citation>
    <scope>NUCLEOTIDE SEQUENCE [LARGE SCALE GENOMIC DNA]</scope>
    <source>
        <strain evidence="1 2">ES3-24</strain>
    </source>
</reference>
<dbReference type="InterPro" id="IPR001646">
    <property type="entry name" value="5peptide_repeat"/>
</dbReference>
<accession>A0A1T2X1J0</accession>
<protein>
    <recommendedName>
        <fullName evidence="3">Pentapeptide repeat-containing protein</fullName>
    </recommendedName>
</protein>
<dbReference type="EMBL" id="MSZX01000014">
    <property type="protein sequence ID" value="OPA73751.1"/>
    <property type="molecule type" value="Genomic_DNA"/>
</dbReference>